<feature type="transmembrane region" description="Helical" evidence="4">
    <location>
        <begin position="266"/>
        <end position="287"/>
    </location>
</feature>
<evidence type="ECO:0000313" key="6">
    <source>
        <dbReference type="Proteomes" id="UP000030104"/>
    </source>
</evidence>
<organism evidence="5 6">
    <name type="scientific">Penicillium italicum</name>
    <name type="common">Blue mold</name>
    <dbReference type="NCBI Taxonomy" id="40296"/>
    <lineage>
        <taxon>Eukaryota</taxon>
        <taxon>Fungi</taxon>
        <taxon>Dikarya</taxon>
        <taxon>Ascomycota</taxon>
        <taxon>Pezizomycotina</taxon>
        <taxon>Eurotiomycetes</taxon>
        <taxon>Eurotiomycetidae</taxon>
        <taxon>Eurotiales</taxon>
        <taxon>Aspergillaceae</taxon>
        <taxon>Penicillium</taxon>
    </lineage>
</organism>
<dbReference type="OrthoDB" id="6499973at2759"/>
<feature type="transmembrane region" description="Helical" evidence="4">
    <location>
        <begin position="62"/>
        <end position="84"/>
    </location>
</feature>
<comment type="subcellular location">
    <subcellularLocation>
        <location evidence="1">Membrane</location>
        <topology evidence="1">Multi-pass membrane protein</topology>
    </subcellularLocation>
</comment>
<dbReference type="EMBL" id="JQGA01000986">
    <property type="protein sequence ID" value="KGO70909.1"/>
    <property type="molecule type" value="Genomic_DNA"/>
</dbReference>
<gene>
    <name evidence="5" type="ORF">PITC_065900</name>
</gene>
<dbReference type="PhylomeDB" id="A0A0A2KT06"/>
<evidence type="ECO:0000313" key="5">
    <source>
        <dbReference type="EMBL" id="KGO70909.1"/>
    </source>
</evidence>
<dbReference type="InterPro" id="IPR050327">
    <property type="entry name" value="Proton-linked_MCT"/>
</dbReference>
<comment type="caution">
    <text evidence="5">The sequence shown here is derived from an EMBL/GenBank/DDBJ whole genome shotgun (WGS) entry which is preliminary data.</text>
</comment>
<feature type="transmembrane region" description="Helical" evidence="4">
    <location>
        <begin position="219"/>
        <end position="240"/>
    </location>
</feature>
<evidence type="ECO:0000256" key="1">
    <source>
        <dbReference type="ARBA" id="ARBA00004141"/>
    </source>
</evidence>
<proteinExistence type="inferred from homology"/>
<dbReference type="AlphaFoldDB" id="A0A0A2KT06"/>
<feature type="region of interest" description="Disordered" evidence="3">
    <location>
        <begin position="34"/>
        <end position="58"/>
    </location>
</feature>
<feature type="transmembrane region" description="Helical" evidence="4">
    <location>
        <begin position="191"/>
        <end position="213"/>
    </location>
</feature>
<dbReference type="GO" id="GO:0022857">
    <property type="term" value="F:transmembrane transporter activity"/>
    <property type="evidence" value="ECO:0007669"/>
    <property type="project" value="InterPro"/>
</dbReference>
<sequence length="695" mass="75924">MDQPNLSQSNAAGACSTATGASYKTSTTTYATLTEESPLFIHPDPRRQDEDRKAENNEIPDGGLVAWTQVMTGHLVVFNVWGYITSYGFFQEYYVKTLHVSPANASWIGAVQMFLVHFLATFSGRAMDAGYLRQCIALGCLFQVAGALATSFGTKLWHFWLAQGVVSGIGHGLVFSPMISLYATYFNSKRVMAVSLASCGAATGGMVFPVVAYKCFNDIGFAWTVRIMAAIILFNSVIIVKFTRSRIIPRSPPPWVDFSAFRERPYLLFSIGSFLIFEGIYFAYIYLRQFAQAHTGFTASDSLLLLILMNGVGVPSRIASAFVADRWLGAVRTCIAVSIPCGIAILGWIGVHTHAGMFIWATVYGLLVNCAQSQLPAANAYFGSKDPEKSGTRVGMITTINSIPLLTGPYIAGQLIALRGGDYLPLHYHLPLFPGFQLLDVAAPLDILNIRTQYPDTSNITLTVSAATLDPVSVKPIPPAKANWRFDLPVSNINTACNQQILPQCTFADVISSLKAGKVADDGSGEFKPIDVLIIPGGPGTRLNRIYGTDATLEEVKVSNTQEVQDFLTAAAPYVRHSIITVCTGSHILSQTGLIDGRQATTNSARFDDVTKQTGNVNWQRNRRWLRDVVPKDKVSDGLTLLPGIEIWSSAGITAGIDVMLEFISAHYGGIKVGMETAKRMEYRWEREKEASYFL</sequence>
<dbReference type="InterPro" id="IPR029062">
    <property type="entry name" value="Class_I_gatase-like"/>
</dbReference>
<evidence type="ECO:0000256" key="4">
    <source>
        <dbReference type="SAM" id="Phobius"/>
    </source>
</evidence>
<name>A0A0A2KT06_PENIT</name>
<dbReference type="Gene3D" id="3.40.50.880">
    <property type="match status" value="1"/>
</dbReference>
<keyword evidence="6" id="KW-1185">Reference proteome</keyword>
<dbReference type="Proteomes" id="UP000030104">
    <property type="component" value="Unassembled WGS sequence"/>
</dbReference>
<dbReference type="GO" id="GO:0016020">
    <property type="term" value="C:membrane"/>
    <property type="evidence" value="ECO:0007669"/>
    <property type="project" value="UniProtKB-SubCell"/>
</dbReference>
<dbReference type="SUPFAM" id="SSF52317">
    <property type="entry name" value="Class I glutamine amidotransferase-like"/>
    <property type="match status" value="1"/>
</dbReference>
<dbReference type="HOGENOM" id="CLU_024938_0_0_1"/>
<feature type="transmembrane region" description="Helical" evidence="4">
    <location>
        <begin position="159"/>
        <end position="179"/>
    </location>
</feature>
<dbReference type="Gene3D" id="1.20.1250.20">
    <property type="entry name" value="MFS general substrate transporter like domains"/>
    <property type="match status" value="1"/>
</dbReference>
<dbReference type="OMA" id="VAYKCFN"/>
<reference evidence="5 6" key="1">
    <citation type="journal article" date="2015" name="Mol. Plant Microbe Interact.">
        <title>Genome, transcriptome, and functional analyses of Penicillium expansum provide new insights into secondary metabolism and pathogenicity.</title>
        <authorList>
            <person name="Ballester A.R."/>
            <person name="Marcet-Houben M."/>
            <person name="Levin E."/>
            <person name="Sela N."/>
            <person name="Selma-Lazaro C."/>
            <person name="Carmona L."/>
            <person name="Wisniewski M."/>
            <person name="Droby S."/>
            <person name="Gonzalez-Candelas L."/>
            <person name="Gabaldon T."/>
        </authorList>
    </citation>
    <scope>NUCLEOTIDE SEQUENCE [LARGE SCALE GENOMIC DNA]</scope>
    <source>
        <strain evidence="5 6">PHI-1</strain>
    </source>
</reference>
<feature type="transmembrane region" description="Helical" evidence="4">
    <location>
        <begin position="293"/>
        <end position="315"/>
    </location>
</feature>
<keyword evidence="4" id="KW-0472">Membrane</keyword>
<feature type="compositionally biased region" description="Basic and acidic residues" evidence="3">
    <location>
        <begin position="43"/>
        <end position="56"/>
    </location>
</feature>
<evidence type="ECO:0000256" key="3">
    <source>
        <dbReference type="SAM" id="MobiDB-lite"/>
    </source>
</evidence>
<keyword evidence="4" id="KW-1133">Transmembrane helix</keyword>
<keyword evidence="4" id="KW-0812">Transmembrane</keyword>
<dbReference type="InterPro" id="IPR011701">
    <property type="entry name" value="MFS"/>
</dbReference>
<feature type="transmembrane region" description="Helical" evidence="4">
    <location>
        <begin position="327"/>
        <end position="349"/>
    </location>
</feature>
<dbReference type="SUPFAM" id="SSF103473">
    <property type="entry name" value="MFS general substrate transporter"/>
    <property type="match status" value="1"/>
</dbReference>
<feature type="transmembrane region" description="Helical" evidence="4">
    <location>
        <begin position="135"/>
        <end position="153"/>
    </location>
</feature>
<protein>
    <submittedName>
        <fullName evidence="5">Major facilitator superfamily domain, general substrate transporter</fullName>
    </submittedName>
</protein>
<evidence type="ECO:0000256" key="2">
    <source>
        <dbReference type="ARBA" id="ARBA00006727"/>
    </source>
</evidence>
<dbReference type="Pfam" id="PF07690">
    <property type="entry name" value="MFS_1"/>
    <property type="match status" value="1"/>
</dbReference>
<comment type="similarity">
    <text evidence="2">Belongs to the major facilitator superfamily. Monocarboxylate porter (TC 2.A.1.13) family.</text>
</comment>
<dbReference type="PANTHER" id="PTHR11360:SF130">
    <property type="entry name" value="MAJOR FACILITATOR SUPERFAMILY (MFS) PROFILE DOMAIN-CONTAINING PROTEIN-RELATED"/>
    <property type="match status" value="1"/>
</dbReference>
<accession>A0A0A2KT06</accession>
<dbReference type="PANTHER" id="PTHR11360">
    <property type="entry name" value="MONOCARBOXYLATE TRANSPORTER"/>
    <property type="match status" value="1"/>
</dbReference>
<dbReference type="InterPro" id="IPR036259">
    <property type="entry name" value="MFS_trans_sf"/>
</dbReference>
<feature type="transmembrane region" description="Helical" evidence="4">
    <location>
        <begin position="104"/>
        <end position="123"/>
    </location>
</feature>